<evidence type="ECO:0000259" key="4">
    <source>
        <dbReference type="Pfam" id="PF17676"/>
    </source>
</evidence>
<reference evidence="5 6" key="1">
    <citation type="journal article" date="2015" name="Genome Announc.">
        <title>Expanding the biotechnology potential of lactobacilli through comparative genomics of 213 strains and associated genera.</title>
        <authorList>
            <person name="Sun Z."/>
            <person name="Harris H.M."/>
            <person name="McCann A."/>
            <person name="Guo C."/>
            <person name="Argimon S."/>
            <person name="Zhang W."/>
            <person name="Yang X."/>
            <person name="Jeffery I.B."/>
            <person name="Cooney J.C."/>
            <person name="Kagawa T.F."/>
            <person name="Liu W."/>
            <person name="Song Y."/>
            <person name="Salvetti E."/>
            <person name="Wrobel A."/>
            <person name="Rasinkangas P."/>
            <person name="Parkhill J."/>
            <person name="Rea M.C."/>
            <person name="O'Sullivan O."/>
            <person name="Ritari J."/>
            <person name="Douillard F.P."/>
            <person name="Paul Ross R."/>
            <person name="Yang R."/>
            <person name="Briner A.E."/>
            <person name="Felis G.E."/>
            <person name="de Vos W.M."/>
            <person name="Barrangou R."/>
            <person name="Klaenhammer T.R."/>
            <person name="Caufield P.W."/>
            <person name="Cui Y."/>
            <person name="Zhang H."/>
            <person name="O'Toole P.W."/>
        </authorList>
    </citation>
    <scope>NUCLEOTIDE SEQUENCE [LARGE SCALE GENOMIC DNA]</scope>
    <source>
        <strain evidence="5 6">DSM 20314</strain>
    </source>
</reference>
<dbReference type="InterPro" id="IPR029062">
    <property type="entry name" value="Class_I_gatase-like"/>
</dbReference>
<dbReference type="Pfam" id="PF17676">
    <property type="entry name" value="Peptidase_S66C"/>
    <property type="match status" value="1"/>
</dbReference>
<dbReference type="InterPro" id="IPR027478">
    <property type="entry name" value="LdcA_N"/>
</dbReference>
<comment type="similarity">
    <text evidence="1">Belongs to the peptidase S66 family.</text>
</comment>
<proteinExistence type="inferred from homology"/>
<evidence type="ECO:0000256" key="1">
    <source>
        <dbReference type="ARBA" id="ARBA00010233"/>
    </source>
</evidence>
<evidence type="ECO:0000313" key="5">
    <source>
        <dbReference type="EMBL" id="KRK22210.1"/>
    </source>
</evidence>
<dbReference type="AlphaFoldDB" id="A0A837R4F6"/>
<dbReference type="GO" id="GO:0016787">
    <property type="term" value="F:hydrolase activity"/>
    <property type="evidence" value="ECO:0007669"/>
    <property type="project" value="UniProtKB-KW"/>
</dbReference>
<dbReference type="GeneID" id="49394013"/>
<organism evidence="5 6">
    <name type="scientific">Lactiplantibacillus pentosus DSM 20314</name>
    <dbReference type="NCBI Taxonomy" id="1423791"/>
    <lineage>
        <taxon>Bacteria</taxon>
        <taxon>Bacillati</taxon>
        <taxon>Bacillota</taxon>
        <taxon>Bacilli</taxon>
        <taxon>Lactobacillales</taxon>
        <taxon>Lactobacillaceae</taxon>
        <taxon>Lactiplantibacillus</taxon>
    </lineage>
</organism>
<dbReference type="RefSeq" id="WP_050338666.1">
    <property type="nucleotide sequence ID" value="NZ_AZCU01000025.1"/>
</dbReference>
<dbReference type="InterPro" id="IPR040449">
    <property type="entry name" value="Peptidase_S66_N"/>
</dbReference>
<accession>A0A837R4F6</accession>
<dbReference type="InterPro" id="IPR027461">
    <property type="entry name" value="Carboxypeptidase_A_C_sf"/>
</dbReference>
<evidence type="ECO:0000256" key="2">
    <source>
        <dbReference type="ARBA" id="ARBA00022801"/>
    </source>
</evidence>
<evidence type="ECO:0000259" key="3">
    <source>
        <dbReference type="Pfam" id="PF02016"/>
    </source>
</evidence>
<dbReference type="InterPro" id="IPR003507">
    <property type="entry name" value="S66_fam"/>
</dbReference>
<dbReference type="Proteomes" id="UP000051020">
    <property type="component" value="Unassembled WGS sequence"/>
</dbReference>
<dbReference type="InterPro" id="IPR040921">
    <property type="entry name" value="Peptidase_S66C"/>
</dbReference>
<comment type="caution">
    <text evidence="5">The sequence shown here is derived from an EMBL/GenBank/DDBJ whole genome shotgun (WGS) entry which is preliminary data.</text>
</comment>
<dbReference type="Gene3D" id="3.40.50.10740">
    <property type="entry name" value="Class I glutamine amidotransferase-like"/>
    <property type="match status" value="1"/>
</dbReference>
<dbReference type="PIRSF" id="PIRSF028757">
    <property type="entry name" value="LD-carboxypeptidase"/>
    <property type="match status" value="1"/>
</dbReference>
<keyword evidence="2" id="KW-0378">Hydrolase</keyword>
<dbReference type="SUPFAM" id="SSF52317">
    <property type="entry name" value="Class I glutamine amidotransferase-like"/>
    <property type="match status" value="1"/>
</dbReference>
<sequence length="359" mass="40062">MLKPAALLPGAHLAVVSLSSGTLGEPSSEHQLKLGLQRLRQLGLVPVIMPNALKGRETLRRHPELRAADLKAAFLDDQIQGIVAAIGGDETYRTLPYLLNDDEFTTAVRRSPKLFTGFSDTTINHLMFYQLGLQTFYGPNFLSDLAELAPEMLPYTAATWHRFMTDNAQTVIKSSPVWYDERVDFSPTAIGTSRTSHVEMHHYEVLRGTGVVKGPLLGGCLDSFYDLLTTTRYPDEQQVARTFKLIPAADEWRGKILFMETSDEQPAPALFQRMLRCIRDAGILTNVAAVVVGKPQNENYYAEYRQLLIDETAALDLPILYNVNFGHAFPRTALPYGAQAAINFDQASLTILEPWFQSE</sequence>
<evidence type="ECO:0000313" key="6">
    <source>
        <dbReference type="Proteomes" id="UP000051020"/>
    </source>
</evidence>
<gene>
    <name evidence="5" type="ORF">FD24_GL001889</name>
</gene>
<dbReference type="Pfam" id="PF02016">
    <property type="entry name" value="Peptidase_S66"/>
    <property type="match status" value="1"/>
</dbReference>
<dbReference type="Gene3D" id="3.50.30.60">
    <property type="entry name" value="LD-carboxypeptidase A C-terminal domain-like"/>
    <property type="match status" value="1"/>
</dbReference>
<feature type="domain" description="LD-carboxypeptidase C-terminal" evidence="4">
    <location>
        <begin position="213"/>
        <end position="342"/>
    </location>
</feature>
<dbReference type="SUPFAM" id="SSF141986">
    <property type="entry name" value="LD-carboxypeptidase A C-terminal domain-like"/>
    <property type="match status" value="1"/>
</dbReference>
<dbReference type="PANTHER" id="PTHR30237">
    <property type="entry name" value="MURAMOYLTETRAPEPTIDE CARBOXYPEPTIDASE"/>
    <property type="match status" value="1"/>
</dbReference>
<name>A0A837R4F6_LACPE</name>
<dbReference type="EMBL" id="AZCU01000025">
    <property type="protein sequence ID" value="KRK22210.1"/>
    <property type="molecule type" value="Genomic_DNA"/>
</dbReference>
<protein>
    <submittedName>
        <fullName evidence="5">Mccc family protein</fullName>
    </submittedName>
</protein>
<dbReference type="PANTHER" id="PTHR30237:SF4">
    <property type="entry name" value="LD-CARBOXYPEPTIDASE C-TERMINAL DOMAIN-CONTAINING PROTEIN"/>
    <property type="match status" value="1"/>
</dbReference>
<dbReference type="CDD" id="cd07062">
    <property type="entry name" value="Peptidase_S66_mccF_like"/>
    <property type="match status" value="1"/>
</dbReference>
<feature type="domain" description="LD-carboxypeptidase N-terminal" evidence="3">
    <location>
        <begin position="14"/>
        <end position="138"/>
    </location>
</feature>